<dbReference type="GeneID" id="83215289"/>
<gene>
    <name evidence="3" type="ORF">O0I10_007882</name>
</gene>
<dbReference type="AlphaFoldDB" id="A0AAD7XX91"/>
<evidence type="ECO:0000313" key="4">
    <source>
        <dbReference type="Proteomes" id="UP001234581"/>
    </source>
</evidence>
<protein>
    <submittedName>
        <fullName evidence="3">Uncharacterized protein</fullName>
    </submittedName>
</protein>
<feature type="compositionally biased region" description="Polar residues" evidence="1">
    <location>
        <begin position="363"/>
        <end position="372"/>
    </location>
</feature>
<feature type="transmembrane region" description="Helical" evidence="2">
    <location>
        <begin position="75"/>
        <end position="97"/>
    </location>
</feature>
<feature type="region of interest" description="Disordered" evidence="1">
    <location>
        <begin position="284"/>
        <end position="314"/>
    </location>
</feature>
<evidence type="ECO:0000313" key="3">
    <source>
        <dbReference type="EMBL" id="KAJ8656318.1"/>
    </source>
</evidence>
<sequence length="455" mass="51875">MIQLSAYGERVVDRLSMLGMWLAVVVSIRNFYVCFRQYKRTRGKIHIVNMAQVAVLCVHRFLYGIIPLFEISTCIYFPLLVSLWHITYILFYIVMFMRLIILEADHHSLWIKVVGVFLIAVRFADWPYELAFYSVQQDIMRQPLMQGGICWVQWGAGVIILNFVGDVLANLFLSGMFVRRLFLHIRLSKSVMTRQNRLIEHIARKSLLCLIFTFVINLAMNLLKLTRFIGDRSDAFTVYFELIESTLLVEALRVDETGKYSNQSICDNCGMAINLGYSVRDSKDHYNSNNHRESFLSRHTNKSRRSSTSSTAAAVAAIQRQQQLGNDNSFFRAVNLYDPTSSYMQSNGVDMKEHYPLDEESAAKTSTTNSHSLPVDETPSSTPSPTMDTGLHHRSNVNRPPPVVTSIANTSSNVVRRQQNDGSTSPIASSRAYSPTFGPSLSQHPEWSNNDYRMF</sequence>
<proteinExistence type="predicted"/>
<evidence type="ECO:0000256" key="1">
    <source>
        <dbReference type="SAM" id="MobiDB-lite"/>
    </source>
</evidence>
<feature type="transmembrane region" description="Helical" evidence="2">
    <location>
        <begin position="202"/>
        <end position="223"/>
    </location>
</feature>
<keyword evidence="2" id="KW-0472">Membrane</keyword>
<feature type="transmembrane region" description="Helical" evidence="2">
    <location>
        <begin position="15"/>
        <end position="35"/>
    </location>
</feature>
<keyword evidence="2" id="KW-0812">Transmembrane</keyword>
<evidence type="ECO:0000256" key="2">
    <source>
        <dbReference type="SAM" id="Phobius"/>
    </source>
</evidence>
<accession>A0AAD7XX91</accession>
<keyword evidence="2" id="KW-1133">Transmembrane helix</keyword>
<feature type="transmembrane region" description="Helical" evidence="2">
    <location>
        <begin position="154"/>
        <end position="182"/>
    </location>
</feature>
<organism evidence="3 4">
    <name type="scientific">Lichtheimia ornata</name>
    <dbReference type="NCBI Taxonomy" id="688661"/>
    <lineage>
        <taxon>Eukaryota</taxon>
        <taxon>Fungi</taxon>
        <taxon>Fungi incertae sedis</taxon>
        <taxon>Mucoromycota</taxon>
        <taxon>Mucoromycotina</taxon>
        <taxon>Mucoromycetes</taxon>
        <taxon>Mucorales</taxon>
        <taxon>Lichtheimiaceae</taxon>
        <taxon>Lichtheimia</taxon>
    </lineage>
</organism>
<feature type="transmembrane region" description="Helical" evidence="2">
    <location>
        <begin position="47"/>
        <end position="69"/>
    </location>
</feature>
<dbReference type="EMBL" id="JARTCD010000040">
    <property type="protein sequence ID" value="KAJ8656318.1"/>
    <property type="molecule type" value="Genomic_DNA"/>
</dbReference>
<name>A0AAD7XX91_9FUNG</name>
<feature type="compositionally biased region" description="Basic and acidic residues" evidence="1">
    <location>
        <begin position="284"/>
        <end position="296"/>
    </location>
</feature>
<dbReference type="RefSeq" id="XP_058341231.1">
    <property type="nucleotide sequence ID" value="XM_058487893.1"/>
</dbReference>
<keyword evidence="4" id="KW-1185">Reference proteome</keyword>
<comment type="caution">
    <text evidence="3">The sequence shown here is derived from an EMBL/GenBank/DDBJ whole genome shotgun (WGS) entry which is preliminary data.</text>
</comment>
<reference evidence="3 4" key="1">
    <citation type="submission" date="2023-03" db="EMBL/GenBank/DDBJ databases">
        <title>Genome sequence of Lichtheimia ornata CBS 291.66.</title>
        <authorList>
            <person name="Mohabir J.T."/>
            <person name="Shea T.P."/>
            <person name="Kurbessoian T."/>
            <person name="Berby B."/>
            <person name="Fontaine J."/>
            <person name="Livny J."/>
            <person name="Gnirke A."/>
            <person name="Stajich J.E."/>
            <person name="Cuomo C.A."/>
        </authorList>
    </citation>
    <scope>NUCLEOTIDE SEQUENCE [LARGE SCALE GENOMIC DNA]</scope>
    <source>
        <strain evidence="3">CBS 291.66</strain>
    </source>
</reference>
<feature type="compositionally biased region" description="Polar residues" evidence="1">
    <location>
        <begin position="406"/>
        <end position="455"/>
    </location>
</feature>
<feature type="transmembrane region" description="Helical" evidence="2">
    <location>
        <begin position="109"/>
        <end position="128"/>
    </location>
</feature>
<feature type="region of interest" description="Disordered" evidence="1">
    <location>
        <begin position="359"/>
        <end position="455"/>
    </location>
</feature>
<dbReference type="Proteomes" id="UP001234581">
    <property type="component" value="Unassembled WGS sequence"/>
</dbReference>